<name>A0A9D9DGF3_9BACL</name>
<reference evidence="1" key="1">
    <citation type="submission" date="2020-10" db="EMBL/GenBank/DDBJ databases">
        <authorList>
            <person name="Gilroy R."/>
        </authorList>
    </citation>
    <scope>NUCLEOTIDE SEQUENCE</scope>
    <source>
        <strain evidence="1">11159</strain>
    </source>
</reference>
<comment type="caution">
    <text evidence="1">The sequence shown here is derived from an EMBL/GenBank/DDBJ whole genome shotgun (WGS) entry which is preliminary data.</text>
</comment>
<dbReference type="Proteomes" id="UP000823613">
    <property type="component" value="Unassembled WGS sequence"/>
</dbReference>
<proteinExistence type="predicted"/>
<reference evidence="1" key="2">
    <citation type="journal article" date="2021" name="PeerJ">
        <title>Extensive microbial diversity within the chicken gut microbiome revealed by metagenomics and culture.</title>
        <authorList>
            <person name="Gilroy R."/>
            <person name="Ravi A."/>
            <person name="Getino M."/>
            <person name="Pursley I."/>
            <person name="Horton D.L."/>
            <person name="Alikhan N.F."/>
            <person name="Baker D."/>
            <person name="Gharbi K."/>
            <person name="Hall N."/>
            <person name="Watson M."/>
            <person name="Adriaenssens E.M."/>
            <person name="Foster-Nyarko E."/>
            <person name="Jarju S."/>
            <person name="Secka A."/>
            <person name="Antonio M."/>
            <person name="Oren A."/>
            <person name="Chaudhuri R.R."/>
            <person name="La Ragione R."/>
            <person name="Hildebrand F."/>
            <person name="Pallen M.J."/>
        </authorList>
    </citation>
    <scope>NUCLEOTIDE SEQUENCE</scope>
    <source>
        <strain evidence="1">11159</strain>
    </source>
</reference>
<dbReference type="PANTHER" id="PTHR38474:SF1">
    <property type="entry name" value="SLR0299 PROTEIN"/>
    <property type="match status" value="1"/>
</dbReference>
<dbReference type="PANTHER" id="PTHR38474">
    <property type="entry name" value="SLR0299 PROTEIN"/>
    <property type="match status" value="1"/>
</dbReference>
<evidence type="ECO:0000313" key="2">
    <source>
        <dbReference type="Proteomes" id="UP000823613"/>
    </source>
</evidence>
<organism evidence="1 2">
    <name type="scientific">Candidatus Onthovivens merdipullorum</name>
    <dbReference type="NCBI Taxonomy" id="2840889"/>
    <lineage>
        <taxon>Bacteria</taxon>
        <taxon>Bacillati</taxon>
        <taxon>Bacillota</taxon>
        <taxon>Bacilli</taxon>
        <taxon>Bacillales</taxon>
        <taxon>Candidatus Onthovivens</taxon>
    </lineage>
</organism>
<evidence type="ECO:0008006" key="3">
    <source>
        <dbReference type="Google" id="ProtNLM"/>
    </source>
</evidence>
<evidence type="ECO:0000313" key="1">
    <source>
        <dbReference type="EMBL" id="MBO8427038.1"/>
    </source>
</evidence>
<protein>
    <recommendedName>
        <fullName evidence="3">Chloramphenicol acetyltransferase</fullName>
    </recommendedName>
</protein>
<dbReference type="InterPro" id="IPR001707">
    <property type="entry name" value="Cmp_AcTrfase"/>
</dbReference>
<dbReference type="AlphaFoldDB" id="A0A9D9DGF3"/>
<dbReference type="Gene3D" id="3.30.559.10">
    <property type="entry name" value="Chloramphenicol acetyltransferase-like domain"/>
    <property type="match status" value="1"/>
</dbReference>
<sequence length="220" mass="26082">MHEYEVINLNKRNRKTQFEWFNSFINPTYGMDVELDVTKLVKFSKETKTSFFINFLYILTYSLNSIEEFRLRYVNNEVRLYKEIMPTYTVKCIDGTFNNVRHEYTSDYKLFYKRAHKSVEEAKVNTNHSGSYNDGTYYDDFYFSCLPTLNFTSMTHPIPYNDKSSMSVTRALWGKYHLVSDKYLMTLNLTVSHALVDGFPLAEGFNKVSEMLDNLEKYLK</sequence>
<dbReference type="SMART" id="SM01059">
    <property type="entry name" value="CAT"/>
    <property type="match status" value="1"/>
</dbReference>
<dbReference type="EMBL" id="JADIMY010000010">
    <property type="protein sequence ID" value="MBO8427038.1"/>
    <property type="molecule type" value="Genomic_DNA"/>
</dbReference>
<dbReference type="GO" id="GO:0008811">
    <property type="term" value="F:chloramphenicol O-acetyltransferase activity"/>
    <property type="evidence" value="ECO:0007669"/>
    <property type="project" value="InterPro"/>
</dbReference>
<gene>
    <name evidence="1" type="ORF">IAC58_00545</name>
</gene>
<dbReference type="SUPFAM" id="SSF52777">
    <property type="entry name" value="CoA-dependent acyltransferases"/>
    <property type="match status" value="1"/>
</dbReference>
<dbReference type="Pfam" id="PF00302">
    <property type="entry name" value="CAT"/>
    <property type="match status" value="1"/>
</dbReference>
<dbReference type="InterPro" id="IPR023213">
    <property type="entry name" value="CAT-like_dom_sf"/>
</dbReference>
<accession>A0A9D9DGF3</accession>